<dbReference type="Proteomes" id="UP000501237">
    <property type="component" value="Chromosome"/>
</dbReference>
<dbReference type="Gene3D" id="1.10.10.10">
    <property type="entry name" value="Winged helix-like DNA-binding domain superfamily/Winged helix DNA-binding domain"/>
    <property type="match status" value="1"/>
</dbReference>
<name>A0A1I0UJM9_9GAMM</name>
<reference evidence="5 6" key="1">
    <citation type="journal article" date="2020" name="Microbiol. Resour. Announc.">
        <title>Complete genome sequence of Pseudomonas otitidis strain MrB4, isolated from Lake Biwa in Japan.</title>
        <authorList>
            <person name="Miyazaki K."/>
            <person name="Hase E."/>
            <person name="Maruya T."/>
        </authorList>
    </citation>
    <scope>NUCLEOTIDE SEQUENCE [LARGE SCALE GENOMIC DNA]</scope>
    <source>
        <strain evidence="5 6">MrB4</strain>
    </source>
</reference>
<dbReference type="Pfam" id="PF03466">
    <property type="entry name" value="LysR_substrate"/>
    <property type="match status" value="1"/>
</dbReference>
<dbReference type="GeneID" id="57398128"/>
<evidence type="ECO:0000256" key="4">
    <source>
        <dbReference type="ARBA" id="ARBA00023163"/>
    </source>
</evidence>
<dbReference type="GO" id="GO:0003700">
    <property type="term" value="F:DNA-binding transcription factor activity"/>
    <property type="evidence" value="ECO:0007669"/>
    <property type="project" value="InterPro"/>
</dbReference>
<comment type="similarity">
    <text evidence="1">Belongs to the LysR transcriptional regulatory family.</text>
</comment>
<dbReference type="InterPro" id="IPR036390">
    <property type="entry name" value="WH_DNA-bd_sf"/>
</dbReference>
<evidence type="ECO:0000256" key="3">
    <source>
        <dbReference type="ARBA" id="ARBA00023125"/>
    </source>
</evidence>
<dbReference type="SUPFAM" id="SSF53850">
    <property type="entry name" value="Periplasmic binding protein-like II"/>
    <property type="match status" value="1"/>
</dbReference>
<dbReference type="PANTHER" id="PTHR30537:SF5">
    <property type="entry name" value="HTH-TYPE TRANSCRIPTIONAL ACTIVATOR TTDR-RELATED"/>
    <property type="match status" value="1"/>
</dbReference>
<dbReference type="RefSeq" id="WP_139233661.1">
    <property type="nucleotide sequence ID" value="NZ_AP022642.1"/>
</dbReference>
<protein>
    <submittedName>
        <fullName evidence="5">LysR family transcriptional regulator</fullName>
    </submittedName>
</protein>
<dbReference type="InterPro" id="IPR058163">
    <property type="entry name" value="LysR-type_TF_proteobact-type"/>
</dbReference>
<dbReference type="AlphaFoldDB" id="A0A1I0UJM9"/>
<keyword evidence="2" id="KW-0805">Transcription regulation</keyword>
<dbReference type="PANTHER" id="PTHR30537">
    <property type="entry name" value="HTH-TYPE TRANSCRIPTIONAL REGULATOR"/>
    <property type="match status" value="1"/>
</dbReference>
<dbReference type="InterPro" id="IPR036388">
    <property type="entry name" value="WH-like_DNA-bd_sf"/>
</dbReference>
<dbReference type="InterPro" id="IPR000847">
    <property type="entry name" value="LysR_HTH_N"/>
</dbReference>
<organism evidence="5 6">
    <name type="scientific">Metapseudomonas otitidis</name>
    <dbReference type="NCBI Taxonomy" id="319939"/>
    <lineage>
        <taxon>Bacteria</taxon>
        <taxon>Pseudomonadati</taxon>
        <taxon>Pseudomonadota</taxon>
        <taxon>Gammaproteobacteria</taxon>
        <taxon>Pseudomonadales</taxon>
        <taxon>Pseudomonadaceae</taxon>
        <taxon>Metapseudomonas</taxon>
    </lineage>
</organism>
<keyword evidence="3" id="KW-0238">DNA-binding</keyword>
<dbReference type="STRING" id="319939.SAMN05216263_11494"/>
<evidence type="ECO:0000256" key="2">
    <source>
        <dbReference type="ARBA" id="ARBA00023015"/>
    </source>
</evidence>
<dbReference type="Pfam" id="PF00126">
    <property type="entry name" value="HTH_1"/>
    <property type="match status" value="1"/>
</dbReference>
<evidence type="ECO:0000313" key="6">
    <source>
        <dbReference type="Proteomes" id="UP000501237"/>
    </source>
</evidence>
<keyword evidence="4" id="KW-0804">Transcription</keyword>
<dbReference type="PROSITE" id="PS50931">
    <property type="entry name" value="HTH_LYSR"/>
    <property type="match status" value="1"/>
</dbReference>
<dbReference type="InterPro" id="IPR005119">
    <property type="entry name" value="LysR_subst-bd"/>
</dbReference>
<dbReference type="GO" id="GO:0006351">
    <property type="term" value="P:DNA-templated transcription"/>
    <property type="evidence" value="ECO:0007669"/>
    <property type="project" value="TreeGrafter"/>
</dbReference>
<proteinExistence type="inferred from homology"/>
<dbReference type="Gene3D" id="3.40.190.290">
    <property type="match status" value="1"/>
</dbReference>
<dbReference type="SUPFAM" id="SSF46785">
    <property type="entry name" value="Winged helix' DNA-binding domain"/>
    <property type="match status" value="1"/>
</dbReference>
<dbReference type="GO" id="GO:0043565">
    <property type="term" value="F:sequence-specific DNA binding"/>
    <property type="evidence" value="ECO:0007669"/>
    <property type="project" value="TreeGrafter"/>
</dbReference>
<dbReference type="KEGG" id="poj:PtoMrB4_29120"/>
<accession>A0A1I0UJM9</accession>
<gene>
    <name evidence="5" type="ORF">PtoMrB4_29120</name>
</gene>
<dbReference type="EMBL" id="AP022642">
    <property type="protein sequence ID" value="BCA28935.1"/>
    <property type="molecule type" value="Genomic_DNA"/>
</dbReference>
<evidence type="ECO:0000256" key="1">
    <source>
        <dbReference type="ARBA" id="ARBA00009437"/>
    </source>
</evidence>
<evidence type="ECO:0000313" key="5">
    <source>
        <dbReference type="EMBL" id="BCA28935.1"/>
    </source>
</evidence>
<sequence>MLDDLALFVQIVRAGSFAKASRVLGIPANTLSRRLMSLERSLGTALFLRSTRLLRCTADGERLYQKCKTSIDHLGNALATLRDDAQGIVGQVRIQVPTGFFECQENGFFSQLLRQHPGLELDVVVADHEPDLVLDGLDLLFFLGELKNDAYVVRKLFDLELGLYASPGYLAMHGVPERVEDLAEHACLHLKNVQSCELHSSCGRRTYRLRPNGRLATTSSSALLNAAINDSGIALLSTLAAEWRKEQLVRILPDYAVRGRALHAAYSSHRTLSACGRAVLDFAVATAQQACDLVQTGHA</sequence>